<dbReference type="InterPro" id="IPR017946">
    <property type="entry name" value="PLC-like_Pdiesterase_TIM-brl"/>
</dbReference>
<feature type="domain" description="GP-PDE" evidence="1">
    <location>
        <begin position="5"/>
        <end position="228"/>
    </location>
</feature>
<comment type="caution">
    <text evidence="2">The sequence shown here is derived from an EMBL/GenBank/DDBJ whole genome shotgun (WGS) entry which is preliminary data.</text>
</comment>
<dbReference type="Proteomes" id="UP001550850">
    <property type="component" value="Unassembled WGS sequence"/>
</dbReference>
<dbReference type="Gene3D" id="3.20.20.190">
    <property type="entry name" value="Phosphatidylinositol (PI) phosphodiesterase"/>
    <property type="match status" value="1"/>
</dbReference>
<organism evidence="2 3">
    <name type="scientific">Streptomyces fragilis</name>
    <dbReference type="NCBI Taxonomy" id="67301"/>
    <lineage>
        <taxon>Bacteria</taxon>
        <taxon>Bacillati</taxon>
        <taxon>Actinomycetota</taxon>
        <taxon>Actinomycetes</taxon>
        <taxon>Kitasatosporales</taxon>
        <taxon>Streptomycetaceae</taxon>
        <taxon>Streptomyces</taxon>
    </lineage>
</organism>
<dbReference type="PANTHER" id="PTHR46211:SF1">
    <property type="entry name" value="GLYCEROPHOSPHODIESTER PHOSPHODIESTERASE, CYTOPLASMIC"/>
    <property type="match status" value="1"/>
</dbReference>
<accession>A0ABV2YHD5</accession>
<proteinExistence type="predicted"/>
<dbReference type="EMBL" id="JBEZUR010000015">
    <property type="protein sequence ID" value="MEU3555121.1"/>
    <property type="molecule type" value="Genomic_DNA"/>
</dbReference>
<dbReference type="InterPro" id="IPR030395">
    <property type="entry name" value="GP_PDE_dom"/>
</dbReference>
<dbReference type="Pfam" id="PF03009">
    <property type="entry name" value="GDPD"/>
    <property type="match status" value="1"/>
</dbReference>
<keyword evidence="3" id="KW-1185">Reference proteome</keyword>
<gene>
    <name evidence="2" type="ORF">AB0E65_13035</name>
</gene>
<dbReference type="RefSeq" id="WP_108954156.1">
    <property type="nucleotide sequence ID" value="NZ_BEVZ01000004.1"/>
</dbReference>
<dbReference type="PROSITE" id="PS51704">
    <property type="entry name" value="GP_PDE"/>
    <property type="match status" value="1"/>
</dbReference>
<reference evidence="2 3" key="1">
    <citation type="submission" date="2024-06" db="EMBL/GenBank/DDBJ databases">
        <title>The Natural Products Discovery Center: Release of the First 8490 Sequenced Strains for Exploring Actinobacteria Biosynthetic Diversity.</title>
        <authorList>
            <person name="Kalkreuter E."/>
            <person name="Kautsar S.A."/>
            <person name="Yang D."/>
            <person name="Bader C.D."/>
            <person name="Teijaro C.N."/>
            <person name="Fluegel L."/>
            <person name="Davis C.M."/>
            <person name="Simpson J.R."/>
            <person name="Lauterbach L."/>
            <person name="Steele A.D."/>
            <person name="Gui C."/>
            <person name="Meng S."/>
            <person name="Li G."/>
            <person name="Viehrig K."/>
            <person name="Ye F."/>
            <person name="Su P."/>
            <person name="Kiefer A.F."/>
            <person name="Nichols A."/>
            <person name="Cepeda A.J."/>
            <person name="Yan W."/>
            <person name="Fan B."/>
            <person name="Jiang Y."/>
            <person name="Adhikari A."/>
            <person name="Zheng C.-J."/>
            <person name="Schuster L."/>
            <person name="Cowan T.M."/>
            <person name="Smanski M.J."/>
            <person name="Chevrette M.G."/>
            <person name="De Carvalho L.P.S."/>
            <person name="Shen B."/>
        </authorList>
    </citation>
    <scope>NUCLEOTIDE SEQUENCE [LARGE SCALE GENOMIC DNA]</scope>
    <source>
        <strain evidence="2 3">NPDC038104</strain>
    </source>
</reference>
<evidence type="ECO:0000313" key="3">
    <source>
        <dbReference type="Proteomes" id="UP001550850"/>
    </source>
</evidence>
<name>A0ABV2YHD5_9ACTN</name>
<protein>
    <submittedName>
        <fullName evidence="2">Glycerophosphodiester phosphodiesterase</fullName>
    </submittedName>
</protein>
<evidence type="ECO:0000259" key="1">
    <source>
        <dbReference type="PROSITE" id="PS51704"/>
    </source>
</evidence>
<sequence>MAHPLTAVAHRGDPYRHRENTLPSLRSAVLRGADAVEVDVRLTRDGVPVLLHDRTLKRLWGHDLPVASVGAADVRDLTGGGVPTLAGALEATAGHRLLLDLPQDAVGTPDAVRRVLRTVREGGAQDRVYWSGSAATLLAVRAADPDAELALTWTTAAPPRPGLLAAVRPRWLNYRFGLLSGDLVRRAHADGHLVQAWTADTGRTMRRLIAAGVDAVTTNRIDVLTRLRDAGDRAAGDAP</sequence>
<evidence type="ECO:0000313" key="2">
    <source>
        <dbReference type="EMBL" id="MEU3555121.1"/>
    </source>
</evidence>
<dbReference type="SUPFAM" id="SSF51695">
    <property type="entry name" value="PLC-like phosphodiesterases"/>
    <property type="match status" value="1"/>
</dbReference>
<dbReference type="CDD" id="cd08556">
    <property type="entry name" value="GDPD"/>
    <property type="match status" value="1"/>
</dbReference>
<dbReference type="PANTHER" id="PTHR46211">
    <property type="entry name" value="GLYCEROPHOSPHORYL DIESTER PHOSPHODIESTERASE"/>
    <property type="match status" value="1"/>
</dbReference>